<keyword evidence="2" id="KW-0813">Transport</keyword>
<dbReference type="Proteomes" id="UP001201273">
    <property type="component" value="Unassembled WGS sequence"/>
</dbReference>
<feature type="transmembrane region" description="Helical" evidence="8">
    <location>
        <begin position="135"/>
        <end position="153"/>
    </location>
</feature>
<evidence type="ECO:0000313" key="11">
    <source>
        <dbReference type="Proteomes" id="UP001201273"/>
    </source>
</evidence>
<dbReference type="Pfam" id="PF12832">
    <property type="entry name" value="MFS_1_like"/>
    <property type="match status" value="1"/>
</dbReference>
<evidence type="ECO:0000313" key="10">
    <source>
        <dbReference type="EMBL" id="MCE2594693.1"/>
    </source>
</evidence>
<evidence type="ECO:0000256" key="4">
    <source>
        <dbReference type="ARBA" id="ARBA00022519"/>
    </source>
</evidence>
<dbReference type="EMBL" id="JAIMJA010000006">
    <property type="protein sequence ID" value="MCE2594693.1"/>
    <property type="molecule type" value="Genomic_DNA"/>
</dbReference>
<dbReference type="InterPro" id="IPR026032">
    <property type="entry name" value="HcaT-like"/>
</dbReference>
<dbReference type="PANTHER" id="PTHR23522:SF10">
    <property type="entry name" value="3-PHENYLPROPIONIC ACID TRANSPORTER-RELATED"/>
    <property type="match status" value="1"/>
</dbReference>
<keyword evidence="5 8" id="KW-0812">Transmembrane</keyword>
<keyword evidence="3" id="KW-1003">Cell membrane</keyword>
<comment type="subcellular location">
    <subcellularLocation>
        <location evidence="1">Cell inner membrane</location>
        <topology evidence="1">Multi-pass membrane protein</topology>
    </subcellularLocation>
</comment>
<dbReference type="PANTHER" id="PTHR23522">
    <property type="entry name" value="BLL5896 PROTEIN"/>
    <property type="match status" value="1"/>
</dbReference>
<feature type="transmembrane region" description="Helical" evidence="8">
    <location>
        <begin position="159"/>
        <end position="177"/>
    </location>
</feature>
<feature type="transmembrane region" description="Helical" evidence="8">
    <location>
        <begin position="240"/>
        <end position="258"/>
    </location>
</feature>
<dbReference type="RefSeq" id="WP_233052222.1">
    <property type="nucleotide sequence ID" value="NZ_JAIMJA010000006.1"/>
</dbReference>
<proteinExistence type="predicted"/>
<dbReference type="PIRSF" id="PIRSF004925">
    <property type="entry name" value="HcaT"/>
    <property type="match status" value="1"/>
</dbReference>
<sequence>MPFLSSPLWLASFFSLFFFAWGIFLPFWALWLEGEGLSAGQIGLVLGTGLFLRCIASLLIVPRVKKESQLLPVIRYLCFLTLACFALFLFLQGFVLLALGTLLANFIISPLMPLGDALASKWVSQIRLDYGKVRLWGSVSFIVSSSIMGGLITRFDHNIILYAMLASLLALVLMSLIKPVTLPKDTQVQNTVRTPLWQVLKKPSVIRFIIITSCIQGSHAAYYSFSSIYWKSVGYSETSIGYLWGFSVLAEVCFMAFASKWFGQWRASQLFLLAAVGVAVRWSLLASTTEISVIVLAQAMHAITFAAAQIAAIRYISEEASAEYAIQLQALYAAIALGLTTAVLTLISGYFYPTWQANIFWLMAMFAIPVFYLARQRQI</sequence>
<dbReference type="Gene3D" id="1.20.1250.20">
    <property type="entry name" value="MFS general substrate transporter like domains"/>
    <property type="match status" value="2"/>
</dbReference>
<evidence type="ECO:0000256" key="8">
    <source>
        <dbReference type="SAM" id="Phobius"/>
    </source>
</evidence>
<evidence type="ECO:0000256" key="3">
    <source>
        <dbReference type="ARBA" id="ARBA00022475"/>
    </source>
</evidence>
<protein>
    <submittedName>
        <fullName evidence="10">3-phenylpropionate MFS transporter</fullName>
    </submittedName>
</protein>
<feature type="transmembrane region" description="Helical" evidence="8">
    <location>
        <begin position="270"/>
        <end position="287"/>
    </location>
</feature>
<keyword evidence="6 8" id="KW-1133">Transmembrane helix</keyword>
<keyword evidence="11" id="KW-1185">Reference proteome</keyword>
<dbReference type="SUPFAM" id="SSF103473">
    <property type="entry name" value="MFS general substrate transporter"/>
    <property type="match status" value="1"/>
</dbReference>
<evidence type="ECO:0000256" key="6">
    <source>
        <dbReference type="ARBA" id="ARBA00022989"/>
    </source>
</evidence>
<dbReference type="NCBIfam" id="NF008346">
    <property type="entry name" value="PRK11128.1"/>
    <property type="match status" value="1"/>
</dbReference>
<feature type="transmembrane region" description="Helical" evidence="8">
    <location>
        <begin position="328"/>
        <end position="352"/>
    </location>
</feature>
<comment type="caution">
    <text evidence="10">The sequence shown here is derived from an EMBL/GenBank/DDBJ whole genome shotgun (WGS) entry which is preliminary data.</text>
</comment>
<feature type="transmembrane region" description="Helical" evidence="8">
    <location>
        <begin position="358"/>
        <end position="374"/>
    </location>
</feature>
<gene>
    <name evidence="10" type="ORF">K6Y31_07680</name>
</gene>
<dbReference type="NCBIfam" id="NF037955">
    <property type="entry name" value="mfs"/>
    <property type="match status" value="1"/>
</dbReference>
<feature type="transmembrane region" description="Helical" evidence="8">
    <location>
        <begin position="7"/>
        <end position="30"/>
    </location>
</feature>
<feature type="transmembrane region" description="Helical" evidence="8">
    <location>
        <begin position="97"/>
        <end position="114"/>
    </location>
</feature>
<feature type="transmembrane region" description="Helical" evidence="8">
    <location>
        <begin position="293"/>
        <end position="316"/>
    </location>
</feature>
<organism evidence="10 11">
    <name type="scientific">Motilimonas cestriensis</name>
    <dbReference type="NCBI Taxonomy" id="2742685"/>
    <lineage>
        <taxon>Bacteria</taxon>
        <taxon>Pseudomonadati</taxon>
        <taxon>Pseudomonadota</taxon>
        <taxon>Gammaproteobacteria</taxon>
        <taxon>Alteromonadales</taxon>
        <taxon>Alteromonadales genera incertae sedis</taxon>
        <taxon>Motilimonas</taxon>
    </lineage>
</organism>
<keyword evidence="7 8" id="KW-0472">Membrane</keyword>
<evidence type="ECO:0000256" key="5">
    <source>
        <dbReference type="ARBA" id="ARBA00022692"/>
    </source>
</evidence>
<feature type="transmembrane region" description="Helical" evidence="8">
    <location>
        <begin position="42"/>
        <end position="61"/>
    </location>
</feature>
<accession>A0ABS8WAH0</accession>
<evidence type="ECO:0000256" key="2">
    <source>
        <dbReference type="ARBA" id="ARBA00022448"/>
    </source>
</evidence>
<evidence type="ECO:0000256" key="7">
    <source>
        <dbReference type="ARBA" id="ARBA00023136"/>
    </source>
</evidence>
<evidence type="ECO:0000259" key="9">
    <source>
        <dbReference type="Pfam" id="PF12832"/>
    </source>
</evidence>
<reference evidence="10 11" key="1">
    <citation type="journal article" date="2022" name="Environ. Microbiol. Rep.">
        <title>Eco-phylogenetic analyses reveal divergent evolution of vitamin B12 metabolism in the marine bacterial family 'Psychromonadaceae'.</title>
        <authorList>
            <person name="Jin X."/>
            <person name="Yang Y."/>
            <person name="Cao H."/>
            <person name="Gao B."/>
            <person name="Zhao Z."/>
        </authorList>
    </citation>
    <scope>NUCLEOTIDE SEQUENCE [LARGE SCALE GENOMIC DNA]</scope>
    <source>
        <strain evidence="10 11">MKS20</strain>
    </source>
</reference>
<dbReference type="InterPro" id="IPR024989">
    <property type="entry name" value="MFS_assoc_dom"/>
</dbReference>
<feature type="transmembrane region" description="Helical" evidence="8">
    <location>
        <begin position="73"/>
        <end position="91"/>
    </location>
</feature>
<name>A0ABS8WAH0_9GAMM</name>
<dbReference type="InterPro" id="IPR036259">
    <property type="entry name" value="MFS_trans_sf"/>
</dbReference>
<feature type="transmembrane region" description="Helical" evidence="8">
    <location>
        <begin position="205"/>
        <end position="225"/>
    </location>
</feature>
<evidence type="ECO:0000256" key="1">
    <source>
        <dbReference type="ARBA" id="ARBA00004429"/>
    </source>
</evidence>
<feature type="domain" description="Major facilitator superfamily associated" evidence="9">
    <location>
        <begin position="9"/>
        <end position="361"/>
    </location>
</feature>
<keyword evidence="4" id="KW-0997">Cell inner membrane</keyword>